<keyword evidence="4" id="KW-1185">Reference proteome</keyword>
<name>A0A1S2P3M1_9ACTN</name>
<dbReference type="AlphaFoldDB" id="A0A1S2P3M1"/>
<dbReference type="Pfam" id="PF08545">
    <property type="entry name" value="ACP_syn_III"/>
    <property type="match status" value="1"/>
</dbReference>
<dbReference type="GO" id="GO:0004315">
    <property type="term" value="F:3-oxoacyl-[acyl-carrier-protein] synthase activity"/>
    <property type="evidence" value="ECO:0007669"/>
    <property type="project" value="InterPro"/>
</dbReference>
<dbReference type="GO" id="GO:0006633">
    <property type="term" value="P:fatty acid biosynthetic process"/>
    <property type="evidence" value="ECO:0007669"/>
    <property type="project" value="InterPro"/>
</dbReference>
<comment type="caution">
    <text evidence="3">The sequence shown here is derived from an EMBL/GenBank/DDBJ whole genome shotgun (WGS) entry which is preliminary data.</text>
</comment>
<reference evidence="3 4" key="1">
    <citation type="submission" date="2016-10" db="EMBL/GenBank/DDBJ databases">
        <title>Genome sequence of Streptomyces sp. MUSC 93.</title>
        <authorList>
            <person name="Lee L.-H."/>
            <person name="Ser H.-L."/>
            <person name="Law J.W.-F."/>
        </authorList>
    </citation>
    <scope>NUCLEOTIDE SEQUENCE [LARGE SCALE GENOMIC DNA]</scope>
    <source>
        <strain evidence="3 4">MUSC 93</strain>
    </source>
</reference>
<proteinExistence type="predicted"/>
<accession>A0A1S2P3M1</accession>
<sequence>MHAHVYHQGFDMWSPAHYIAQESGAVSSLPISVQQACNGAALALHLAATWMTATPDANAALVTAADRFCGPGFDRWASNDEAVCGDAGVAVVLGRRGDGNDLLDLLALEMAADPAFETQMRGDDKFGLAPLWHSTPIDRPNNAFQATAQAAPLGKSGIEKLYAAAQRSLAKAGVAPEDIRCVTVPRLIRHMRENVFKPGVDLLLGRRPEYLENATGCLGPAEYLADLAEMGAALEPGEVGMLIQCGAGFTFSCTIVRRSVN</sequence>
<evidence type="ECO:0000259" key="2">
    <source>
        <dbReference type="Pfam" id="PF08545"/>
    </source>
</evidence>
<dbReference type="InterPro" id="IPR013751">
    <property type="entry name" value="ACP_syn_III_N"/>
</dbReference>
<dbReference type="EMBL" id="MLYP01000058">
    <property type="protein sequence ID" value="OIJ88247.1"/>
    <property type="molecule type" value="Genomic_DNA"/>
</dbReference>
<organism evidence="3 4">
    <name type="scientific">Streptomyces colonosanans</name>
    <dbReference type="NCBI Taxonomy" id="1428652"/>
    <lineage>
        <taxon>Bacteria</taxon>
        <taxon>Bacillati</taxon>
        <taxon>Actinomycetota</taxon>
        <taxon>Actinomycetes</taxon>
        <taxon>Kitasatosporales</taxon>
        <taxon>Streptomycetaceae</taxon>
        <taxon>Streptomyces</taxon>
    </lineage>
</organism>
<dbReference type="STRING" id="1428652.BIV24_21955"/>
<dbReference type="SUPFAM" id="SSF53901">
    <property type="entry name" value="Thiolase-like"/>
    <property type="match status" value="2"/>
</dbReference>
<dbReference type="RefSeq" id="WP_071368109.1">
    <property type="nucleotide sequence ID" value="NZ_MLYP01000058.1"/>
</dbReference>
<evidence type="ECO:0000313" key="3">
    <source>
        <dbReference type="EMBL" id="OIJ88247.1"/>
    </source>
</evidence>
<dbReference type="Gene3D" id="3.40.47.10">
    <property type="match status" value="2"/>
</dbReference>
<evidence type="ECO:0000313" key="4">
    <source>
        <dbReference type="Proteomes" id="UP000179935"/>
    </source>
</evidence>
<dbReference type="GO" id="GO:0044550">
    <property type="term" value="P:secondary metabolite biosynthetic process"/>
    <property type="evidence" value="ECO:0007669"/>
    <property type="project" value="TreeGrafter"/>
</dbReference>
<keyword evidence="1" id="KW-0963">Cytoplasm</keyword>
<feature type="domain" description="Beta-ketoacyl-[acyl-carrier-protein] synthase III N-terminal" evidence="2">
    <location>
        <begin position="33"/>
        <end position="104"/>
    </location>
</feature>
<dbReference type="Proteomes" id="UP000179935">
    <property type="component" value="Unassembled WGS sequence"/>
</dbReference>
<dbReference type="PANTHER" id="PTHR34069">
    <property type="entry name" value="3-OXOACYL-[ACYL-CARRIER-PROTEIN] SYNTHASE 3"/>
    <property type="match status" value="1"/>
</dbReference>
<gene>
    <name evidence="3" type="ORF">BIV24_21955</name>
</gene>
<dbReference type="PANTHER" id="PTHR34069:SF2">
    <property type="entry name" value="BETA-KETOACYL-[ACYL-CARRIER-PROTEIN] SYNTHASE III"/>
    <property type="match status" value="1"/>
</dbReference>
<dbReference type="OrthoDB" id="7055207at2"/>
<dbReference type="InterPro" id="IPR016039">
    <property type="entry name" value="Thiolase-like"/>
</dbReference>
<evidence type="ECO:0000256" key="1">
    <source>
        <dbReference type="ARBA" id="ARBA00022490"/>
    </source>
</evidence>
<protein>
    <recommendedName>
        <fullName evidence="2">Beta-ketoacyl-[acyl-carrier-protein] synthase III N-terminal domain-containing protein</fullName>
    </recommendedName>
</protein>